<comment type="caution">
    <text evidence="2">The sequence shown here is derived from an EMBL/GenBank/DDBJ whole genome shotgun (WGS) entry which is preliminary data.</text>
</comment>
<name>A0A645IVI9_9ZZZZ</name>
<reference evidence="2" key="1">
    <citation type="submission" date="2019-08" db="EMBL/GenBank/DDBJ databases">
        <authorList>
            <person name="Kucharzyk K."/>
            <person name="Murdoch R.W."/>
            <person name="Higgins S."/>
            <person name="Loffler F."/>
        </authorList>
    </citation>
    <scope>NUCLEOTIDE SEQUENCE</scope>
</reference>
<organism evidence="2">
    <name type="scientific">bioreactor metagenome</name>
    <dbReference type="NCBI Taxonomy" id="1076179"/>
    <lineage>
        <taxon>unclassified sequences</taxon>
        <taxon>metagenomes</taxon>
        <taxon>ecological metagenomes</taxon>
    </lineage>
</organism>
<dbReference type="AlphaFoldDB" id="A0A645IVI9"/>
<feature type="region of interest" description="Disordered" evidence="1">
    <location>
        <begin position="95"/>
        <end position="116"/>
    </location>
</feature>
<evidence type="ECO:0000313" key="2">
    <source>
        <dbReference type="EMBL" id="MPN55351.1"/>
    </source>
</evidence>
<proteinExistence type="predicted"/>
<protein>
    <submittedName>
        <fullName evidence="2">Uncharacterized protein</fullName>
    </submittedName>
</protein>
<gene>
    <name evidence="2" type="ORF">SDC9_203033</name>
</gene>
<evidence type="ECO:0000256" key="1">
    <source>
        <dbReference type="SAM" id="MobiDB-lite"/>
    </source>
</evidence>
<accession>A0A645IVI9</accession>
<sequence length="151" mass="16186">MGIVIEGQQVVAFGEVARYQLEGLGVDGSMAQIDALFAQAFRERMAQRGFGHKPERYQQLADRLVLLHLLQQGDAQLVFRQDAFGDQDLSERATLEDGSAHRGPNAALQASVRPGVSRPWRGRRRLAGALLLPGPCGNAGRPGGIGADGQG</sequence>
<dbReference type="EMBL" id="VSSQ01124480">
    <property type="protein sequence ID" value="MPN55351.1"/>
    <property type="molecule type" value="Genomic_DNA"/>
</dbReference>